<dbReference type="Pfam" id="PF00067">
    <property type="entry name" value="p450"/>
    <property type="match status" value="1"/>
</dbReference>
<dbReference type="PANTHER" id="PTHR46696">
    <property type="entry name" value="P450, PUTATIVE (EUROFUNG)-RELATED"/>
    <property type="match status" value="1"/>
</dbReference>
<dbReference type="InterPro" id="IPR036396">
    <property type="entry name" value="Cyt_P450_sf"/>
</dbReference>
<reference evidence="4" key="1">
    <citation type="journal article" date="2019" name="Int. J. Syst. Evol. Microbiol.">
        <title>The Global Catalogue of Microorganisms (GCM) 10K type strain sequencing project: providing services to taxonomists for standard genome sequencing and annotation.</title>
        <authorList>
            <consortium name="The Broad Institute Genomics Platform"/>
            <consortium name="The Broad Institute Genome Sequencing Center for Infectious Disease"/>
            <person name="Wu L."/>
            <person name="Ma J."/>
        </authorList>
    </citation>
    <scope>NUCLEOTIDE SEQUENCE [LARGE SCALE GENOMIC DNA]</scope>
    <source>
        <strain evidence="4">CGMCC 4.7682</strain>
    </source>
</reference>
<keyword evidence="4" id="KW-1185">Reference proteome</keyword>
<dbReference type="InterPro" id="IPR017972">
    <property type="entry name" value="Cyt_P450_CS"/>
</dbReference>
<dbReference type="PRINTS" id="PR00359">
    <property type="entry name" value="BP450"/>
</dbReference>
<evidence type="ECO:0000313" key="4">
    <source>
        <dbReference type="Proteomes" id="UP001595764"/>
    </source>
</evidence>
<gene>
    <name evidence="3" type="ORF">ACFORO_10660</name>
</gene>
<dbReference type="PROSITE" id="PS00086">
    <property type="entry name" value="CYTOCHROME_P450"/>
    <property type="match status" value="1"/>
</dbReference>
<dbReference type="SUPFAM" id="SSF48264">
    <property type="entry name" value="Cytochrome P450"/>
    <property type="match status" value="1"/>
</dbReference>
<dbReference type="InterPro" id="IPR001128">
    <property type="entry name" value="Cyt_P450"/>
</dbReference>
<organism evidence="3 4">
    <name type="scientific">Amycolatopsis halotolerans</name>
    <dbReference type="NCBI Taxonomy" id="330083"/>
    <lineage>
        <taxon>Bacteria</taxon>
        <taxon>Bacillati</taxon>
        <taxon>Actinomycetota</taxon>
        <taxon>Actinomycetes</taxon>
        <taxon>Pseudonocardiales</taxon>
        <taxon>Pseudonocardiaceae</taxon>
        <taxon>Amycolatopsis</taxon>
    </lineage>
</organism>
<keyword evidence="2" id="KW-0503">Monooxygenase</keyword>
<name>A0ABV7QFI6_9PSEU</name>
<dbReference type="CDD" id="cd11033">
    <property type="entry name" value="CYP142-like"/>
    <property type="match status" value="1"/>
</dbReference>
<dbReference type="EMBL" id="JBHRWI010000015">
    <property type="protein sequence ID" value="MFC3510624.1"/>
    <property type="molecule type" value="Genomic_DNA"/>
</dbReference>
<dbReference type="RefSeq" id="WP_377868642.1">
    <property type="nucleotide sequence ID" value="NZ_JBHMAY010000007.1"/>
</dbReference>
<sequence length="389" mass="43109">MNLADPRTFESDLAEFWRSTRAYNPVYRHEPHGFWVVSRHADVLAVYRDAAHYTSERGNVLVTLLAGGDSASGRMLAVTDGPRHRELRQILQRAFTPSALDRLTRQVRRNTRALIIDAVSRGDCDFAADVASRIPITTVGHLLGVPESDHDFLLTQTKRALSSDDRDSDELESSLARNEILAYFTDLLADRRTTPADDVLTALAATALSAEEIVLNCYSLLIGGDETSRLSMIEAVRALAAHHSQWDLLRNGDVTLLAATDEVLRWSTPAMHFGRTAIADTEISGHAIAAGEIVTLWLSSANRDESVFADPDRFDLRRTPNKHLAFGYGPHYCVGAQLARIEIAELLSALRKYSTGIEVVGEPRRIHSNFLTGYSTLPVRFVPDTAELY</sequence>
<evidence type="ECO:0000256" key="1">
    <source>
        <dbReference type="ARBA" id="ARBA00010617"/>
    </source>
</evidence>
<comment type="similarity">
    <text evidence="1 2">Belongs to the cytochrome P450 family.</text>
</comment>
<dbReference type="PANTHER" id="PTHR46696:SF4">
    <property type="entry name" value="BIOTIN BIOSYNTHESIS CYTOCHROME P450"/>
    <property type="match status" value="1"/>
</dbReference>
<evidence type="ECO:0000256" key="2">
    <source>
        <dbReference type="RuleBase" id="RU000461"/>
    </source>
</evidence>
<dbReference type="Gene3D" id="1.10.630.10">
    <property type="entry name" value="Cytochrome P450"/>
    <property type="match status" value="1"/>
</dbReference>
<dbReference type="InterPro" id="IPR002397">
    <property type="entry name" value="Cyt_P450_B"/>
</dbReference>
<comment type="caution">
    <text evidence="3">The sequence shown here is derived from an EMBL/GenBank/DDBJ whole genome shotgun (WGS) entry which is preliminary data.</text>
</comment>
<dbReference type="Proteomes" id="UP001595764">
    <property type="component" value="Unassembled WGS sequence"/>
</dbReference>
<keyword evidence="2" id="KW-0560">Oxidoreductase</keyword>
<keyword evidence="2" id="KW-0479">Metal-binding</keyword>
<proteinExistence type="inferred from homology"/>
<keyword evidence="2" id="KW-0349">Heme</keyword>
<protein>
    <submittedName>
        <fullName evidence="3">Cytochrome P450</fullName>
    </submittedName>
</protein>
<keyword evidence="2" id="KW-0408">Iron</keyword>
<evidence type="ECO:0000313" key="3">
    <source>
        <dbReference type="EMBL" id="MFC3510624.1"/>
    </source>
</evidence>
<accession>A0ABV7QFI6</accession>